<proteinExistence type="predicted"/>
<sequence>MAVSFNKVEAARRPELAVLSAMAHGQGEHGVAIAAAALPAIRGLDDERARFYGDLVLNSVNEAARRALEAMMKGYEYQSDFAKKYVAQGRLEGRQRARHSAAAAARSLR</sequence>
<evidence type="ECO:0000313" key="1">
    <source>
        <dbReference type="EMBL" id="AUX23245.1"/>
    </source>
</evidence>
<protein>
    <submittedName>
        <fullName evidence="1">Uncharacterized protein</fullName>
    </submittedName>
</protein>
<gene>
    <name evidence="1" type="ORF">SOCEGT47_037680</name>
</gene>
<name>A0A4P2Q1U0_SORCE</name>
<evidence type="ECO:0000313" key="2">
    <source>
        <dbReference type="Proteomes" id="UP000295781"/>
    </source>
</evidence>
<dbReference type="AlphaFoldDB" id="A0A4P2Q1U0"/>
<organism evidence="1 2">
    <name type="scientific">Sorangium cellulosum</name>
    <name type="common">Polyangium cellulosum</name>
    <dbReference type="NCBI Taxonomy" id="56"/>
    <lineage>
        <taxon>Bacteria</taxon>
        <taxon>Pseudomonadati</taxon>
        <taxon>Myxococcota</taxon>
        <taxon>Polyangia</taxon>
        <taxon>Polyangiales</taxon>
        <taxon>Polyangiaceae</taxon>
        <taxon>Sorangium</taxon>
    </lineage>
</organism>
<dbReference type="Proteomes" id="UP000295781">
    <property type="component" value="Chromosome"/>
</dbReference>
<dbReference type="RefSeq" id="WP_338092474.1">
    <property type="nucleotide sequence ID" value="NZ_CP012670.1"/>
</dbReference>
<dbReference type="EMBL" id="CP012670">
    <property type="protein sequence ID" value="AUX23245.1"/>
    <property type="molecule type" value="Genomic_DNA"/>
</dbReference>
<accession>A0A4P2Q1U0</accession>
<reference evidence="1 2" key="1">
    <citation type="submission" date="2015-09" db="EMBL/GenBank/DDBJ databases">
        <title>Sorangium comparison.</title>
        <authorList>
            <person name="Zaburannyi N."/>
            <person name="Bunk B."/>
            <person name="Overmann J."/>
            <person name="Mueller R."/>
        </authorList>
    </citation>
    <scope>NUCLEOTIDE SEQUENCE [LARGE SCALE GENOMIC DNA]</scope>
    <source>
        <strain evidence="1 2">So ceGT47</strain>
    </source>
</reference>